<proteinExistence type="predicted"/>
<gene>
    <name evidence="1" type="ORF">acsn021_06590</name>
</gene>
<evidence type="ECO:0000313" key="2">
    <source>
        <dbReference type="Proteomes" id="UP000515561"/>
    </source>
</evidence>
<sequence length="170" mass="19273">MDNENVQDIFGIAIQFILIGLFLTFCIFAFHIRSSFAVTRNEQIDSTRKIREARQFSKFKQNECTGHLCDGHVYGDDIIELLREHAAGDLEIYINKVSETGISLRLNSETSVREANLFTTSSLNTLLNTQSEFHPYLIYDGGDVTNSIYYNKNSTGQVTGVAFVWISDNK</sequence>
<accession>A0A6S6R1B0</accession>
<reference evidence="1 2" key="1">
    <citation type="journal article" date="2016" name="Int. J. Syst. Evol. Microbiol.">
        <title>Descriptions of Anaerotaenia torta gen. nov., sp. nov. and Anaerocolumna cellulosilytica gen. nov., sp. nov. isolated from a methanogenic reactor of cattle waste.</title>
        <authorList>
            <person name="Uek A."/>
            <person name="Ohtaki Y."/>
            <person name="Kaku N."/>
            <person name="Ueki K."/>
        </authorList>
    </citation>
    <scope>NUCLEOTIDE SEQUENCE [LARGE SCALE GENOMIC DNA]</scope>
    <source>
        <strain evidence="1 2">SN021</strain>
    </source>
</reference>
<dbReference type="AlphaFoldDB" id="A0A6S6R1B0"/>
<dbReference type="KEGG" id="acel:acsn021_06590"/>
<organism evidence="1 2">
    <name type="scientific">Anaerocolumna cellulosilytica</name>
    <dbReference type="NCBI Taxonomy" id="433286"/>
    <lineage>
        <taxon>Bacteria</taxon>
        <taxon>Bacillati</taxon>
        <taxon>Bacillota</taxon>
        <taxon>Clostridia</taxon>
        <taxon>Lachnospirales</taxon>
        <taxon>Lachnospiraceae</taxon>
        <taxon>Anaerocolumna</taxon>
    </lineage>
</organism>
<dbReference type="Proteomes" id="UP000515561">
    <property type="component" value="Chromosome"/>
</dbReference>
<evidence type="ECO:0000313" key="1">
    <source>
        <dbReference type="EMBL" id="BCJ93090.1"/>
    </source>
</evidence>
<dbReference type="RefSeq" id="WP_184095232.1">
    <property type="nucleotide sequence ID" value="NZ_AP023367.1"/>
</dbReference>
<dbReference type="EMBL" id="AP023367">
    <property type="protein sequence ID" value="BCJ93090.1"/>
    <property type="molecule type" value="Genomic_DNA"/>
</dbReference>
<keyword evidence="2" id="KW-1185">Reference proteome</keyword>
<protein>
    <submittedName>
        <fullName evidence="1">Uncharacterized protein</fullName>
    </submittedName>
</protein>
<name>A0A6S6R1B0_9FIRM</name>